<protein>
    <submittedName>
        <fullName evidence="3">Reverse transcriptase domain-containing protein</fullName>
    </submittedName>
</protein>
<feature type="domain" description="Retrotransposon gag" evidence="2">
    <location>
        <begin position="207"/>
        <end position="291"/>
    </location>
</feature>
<dbReference type="Pfam" id="PF03732">
    <property type="entry name" value="Retrotrans_gag"/>
    <property type="match status" value="1"/>
</dbReference>
<reference evidence="3" key="2">
    <citation type="submission" date="2022-01" db="EMBL/GenBank/DDBJ databases">
        <authorList>
            <person name="Yamashiro T."/>
            <person name="Shiraishi A."/>
            <person name="Satake H."/>
            <person name="Nakayama K."/>
        </authorList>
    </citation>
    <scope>NUCLEOTIDE SEQUENCE</scope>
</reference>
<accession>A0ABQ5HTD5</accession>
<keyword evidence="4" id="KW-1185">Reference proteome</keyword>
<keyword evidence="3" id="KW-0808">Transferase</keyword>
<dbReference type="Proteomes" id="UP001151760">
    <property type="component" value="Unassembled WGS sequence"/>
</dbReference>
<dbReference type="PANTHER" id="PTHR33223">
    <property type="entry name" value="CCHC-TYPE DOMAIN-CONTAINING PROTEIN"/>
    <property type="match status" value="1"/>
</dbReference>
<comment type="caution">
    <text evidence="3">The sequence shown here is derived from an EMBL/GenBank/DDBJ whole genome shotgun (WGS) entry which is preliminary data.</text>
</comment>
<feature type="region of interest" description="Disordered" evidence="1">
    <location>
        <begin position="320"/>
        <end position="361"/>
    </location>
</feature>
<gene>
    <name evidence="3" type="ORF">Tco_1079953</name>
</gene>
<dbReference type="EMBL" id="BQNB010019987">
    <property type="protein sequence ID" value="GJT91108.1"/>
    <property type="molecule type" value="Genomic_DNA"/>
</dbReference>
<feature type="region of interest" description="Disordered" evidence="1">
    <location>
        <begin position="125"/>
        <end position="144"/>
    </location>
</feature>
<evidence type="ECO:0000256" key="1">
    <source>
        <dbReference type="SAM" id="MobiDB-lite"/>
    </source>
</evidence>
<keyword evidence="3" id="KW-0548">Nucleotidyltransferase</keyword>
<proteinExistence type="predicted"/>
<dbReference type="InterPro" id="IPR005162">
    <property type="entry name" value="Retrotrans_gag_dom"/>
</dbReference>
<feature type="compositionally biased region" description="Basic residues" evidence="1">
    <location>
        <begin position="348"/>
        <end position="357"/>
    </location>
</feature>
<organism evidence="3 4">
    <name type="scientific">Tanacetum coccineum</name>
    <dbReference type="NCBI Taxonomy" id="301880"/>
    <lineage>
        <taxon>Eukaryota</taxon>
        <taxon>Viridiplantae</taxon>
        <taxon>Streptophyta</taxon>
        <taxon>Embryophyta</taxon>
        <taxon>Tracheophyta</taxon>
        <taxon>Spermatophyta</taxon>
        <taxon>Magnoliopsida</taxon>
        <taxon>eudicotyledons</taxon>
        <taxon>Gunneridae</taxon>
        <taxon>Pentapetalae</taxon>
        <taxon>asterids</taxon>
        <taxon>campanulids</taxon>
        <taxon>Asterales</taxon>
        <taxon>Asteraceae</taxon>
        <taxon>Asteroideae</taxon>
        <taxon>Anthemideae</taxon>
        <taxon>Anthemidinae</taxon>
        <taxon>Tanacetum</taxon>
    </lineage>
</organism>
<dbReference type="PANTHER" id="PTHR33223:SF11">
    <property type="entry name" value="ELEMENT PROTEIN, PUTATIVE-RELATED"/>
    <property type="match status" value="1"/>
</dbReference>
<reference evidence="3" key="1">
    <citation type="journal article" date="2022" name="Int. J. Mol. Sci.">
        <title>Draft Genome of Tanacetum Coccineum: Genomic Comparison of Closely Related Tanacetum-Family Plants.</title>
        <authorList>
            <person name="Yamashiro T."/>
            <person name="Shiraishi A."/>
            <person name="Nakayama K."/>
            <person name="Satake H."/>
        </authorList>
    </citation>
    <scope>NUCLEOTIDE SEQUENCE</scope>
</reference>
<keyword evidence="3" id="KW-0695">RNA-directed DNA polymerase</keyword>
<sequence length="423" mass="48801">MTYPETKRQTTGSDPTTGRAQERLITNRDPHPETANNPHPHKVVPRAHRNLQTLSLSTNLHLGMSLQSPLTGPQREAARRANTANLQRKVALKLANERGNPTLRTRAQKSRRDIDMRAKDEVLARAGGQWKSKKQRSTSEEDLSQPWLCEETDPFTTRIRNFEVPKRTRMPTNVKTYDGTRDPEDHIKIFQTSTKIDRWAMPTWCRMFNSTLIGSARVWFDKLPPESIDSYEMLRKAFLGNFSQQKKYIKGPVEIHHIKQREGDSTKAFMERFKTESMHVNDITNPDLIKRLNDNIPKLLDEMMSITTAFLRGEVVVANQSRKKAPQTRKHHKGSHKPSFDKRLDFKNRHKSNKRRDRFTPLTKTPKEILAMETVKFKAPSPMTGLAENRNKNKFCEFHGDKGHSTDASIHLRKQIEEAVKSG</sequence>
<feature type="compositionally biased region" description="Basic and acidic residues" evidence="1">
    <location>
        <begin position="338"/>
        <end position="347"/>
    </location>
</feature>
<evidence type="ECO:0000259" key="2">
    <source>
        <dbReference type="Pfam" id="PF03732"/>
    </source>
</evidence>
<name>A0ABQ5HTD5_9ASTR</name>
<dbReference type="GO" id="GO:0003964">
    <property type="term" value="F:RNA-directed DNA polymerase activity"/>
    <property type="evidence" value="ECO:0007669"/>
    <property type="project" value="UniProtKB-KW"/>
</dbReference>
<feature type="compositionally biased region" description="Basic and acidic residues" evidence="1">
    <location>
        <begin position="20"/>
        <end position="32"/>
    </location>
</feature>
<evidence type="ECO:0000313" key="4">
    <source>
        <dbReference type="Proteomes" id="UP001151760"/>
    </source>
</evidence>
<feature type="compositionally biased region" description="Polar residues" evidence="1">
    <location>
        <begin position="9"/>
        <end position="19"/>
    </location>
</feature>
<feature type="compositionally biased region" description="Basic residues" evidence="1">
    <location>
        <begin position="321"/>
        <end position="336"/>
    </location>
</feature>
<feature type="region of interest" description="Disordered" evidence="1">
    <location>
        <begin position="1"/>
        <end position="43"/>
    </location>
</feature>
<evidence type="ECO:0000313" key="3">
    <source>
        <dbReference type="EMBL" id="GJT91108.1"/>
    </source>
</evidence>